<accession>A0AA88GH07</accession>
<dbReference type="EMBL" id="PYSW02000029">
    <property type="protein sequence ID" value="KAG2379282.1"/>
    <property type="molecule type" value="Genomic_DNA"/>
</dbReference>
<proteinExistence type="predicted"/>
<gene>
    <name evidence="2" type="ORF">C9374_007421</name>
</gene>
<evidence type="ECO:0000313" key="2">
    <source>
        <dbReference type="EMBL" id="KAG2379282.1"/>
    </source>
</evidence>
<evidence type="ECO:0000256" key="1">
    <source>
        <dbReference type="SAM" id="MobiDB-lite"/>
    </source>
</evidence>
<feature type="compositionally biased region" description="Low complexity" evidence="1">
    <location>
        <begin position="151"/>
        <end position="163"/>
    </location>
</feature>
<dbReference type="AlphaFoldDB" id="A0AA88GH07"/>
<reference evidence="2 3" key="1">
    <citation type="journal article" date="2018" name="BMC Genomics">
        <title>The genome of Naegleria lovaniensis, the basis for a comparative approach to unravel pathogenicity factors of the human pathogenic amoeba N. fowleri.</title>
        <authorList>
            <person name="Liechti N."/>
            <person name="Schurch N."/>
            <person name="Bruggmann R."/>
            <person name="Wittwer M."/>
        </authorList>
    </citation>
    <scope>NUCLEOTIDE SEQUENCE [LARGE SCALE GENOMIC DNA]</scope>
    <source>
        <strain evidence="2 3">ATCC 30569</strain>
    </source>
</reference>
<organism evidence="2 3">
    <name type="scientific">Naegleria lovaniensis</name>
    <name type="common">Amoeba</name>
    <dbReference type="NCBI Taxonomy" id="51637"/>
    <lineage>
        <taxon>Eukaryota</taxon>
        <taxon>Discoba</taxon>
        <taxon>Heterolobosea</taxon>
        <taxon>Tetramitia</taxon>
        <taxon>Eutetramitia</taxon>
        <taxon>Vahlkampfiidae</taxon>
        <taxon>Naegleria</taxon>
    </lineage>
</organism>
<dbReference type="Proteomes" id="UP000816034">
    <property type="component" value="Unassembled WGS sequence"/>
</dbReference>
<name>A0AA88GH07_NAELO</name>
<keyword evidence="3" id="KW-1185">Reference proteome</keyword>
<dbReference type="RefSeq" id="XP_044546544.1">
    <property type="nucleotide sequence ID" value="XM_044697385.1"/>
</dbReference>
<evidence type="ECO:0000313" key="3">
    <source>
        <dbReference type="Proteomes" id="UP000816034"/>
    </source>
</evidence>
<protein>
    <submittedName>
        <fullName evidence="2">Uncharacterized protein</fullName>
    </submittedName>
</protein>
<dbReference type="GeneID" id="68099875"/>
<comment type="caution">
    <text evidence="2">The sequence shown here is derived from an EMBL/GenBank/DDBJ whole genome shotgun (WGS) entry which is preliminary data.</text>
</comment>
<sequence length="275" mass="31437">MFDKKIDGDTIRLGTVGPMFAGRKQFKVTPPEGIFNRTSPCRLFAFFRSADSGQVESKFIDCLTQTKMNKDRWRSEKQVFQVLGTRTEVRFMIENDNKCFVSNRKYLVRPTWASLNDKDYTECLDVDNPTRTLQAMFFKEQLNGDLKQNEEPNPSSASNSQPQTELVSNLIAEGPSFDESPDISFFKCNEELQSPVASPSFSTDGEMPAMTQSSCCLFHPYPMLTPCLSLNPNHYNNPVQPFNPNQELILCVLDLEQRLQMLKTMLFSMFFIPNP</sequence>
<feature type="region of interest" description="Disordered" evidence="1">
    <location>
        <begin position="146"/>
        <end position="165"/>
    </location>
</feature>